<gene>
    <name evidence="1" type="ORF">DI526_01375</name>
</gene>
<dbReference type="SUPFAM" id="SSF143011">
    <property type="entry name" value="RelE-like"/>
    <property type="match status" value="1"/>
</dbReference>
<dbReference type="EMBL" id="QFQZ01000002">
    <property type="protein sequence ID" value="PZR37195.1"/>
    <property type="molecule type" value="Genomic_DNA"/>
</dbReference>
<evidence type="ECO:0000313" key="1">
    <source>
        <dbReference type="EMBL" id="PZR37195.1"/>
    </source>
</evidence>
<evidence type="ECO:0000313" key="2">
    <source>
        <dbReference type="Proteomes" id="UP000249393"/>
    </source>
</evidence>
<proteinExistence type="predicted"/>
<dbReference type="AlphaFoldDB" id="A0A2W5VPE9"/>
<dbReference type="Proteomes" id="UP000249393">
    <property type="component" value="Unassembled WGS sequence"/>
</dbReference>
<dbReference type="PANTHER" id="PTHR40266:SF2">
    <property type="entry name" value="TOXIN HIGB-1"/>
    <property type="match status" value="1"/>
</dbReference>
<organism evidence="1 2">
    <name type="scientific">Caulobacter segnis</name>
    <dbReference type="NCBI Taxonomy" id="88688"/>
    <lineage>
        <taxon>Bacteria</taxon>
        <taxon>Pseudomonadati</taxon>
        <taxon>Pseudomonadota</taxon>
        <taxon>Alphaproteobacteria</taxon>
        <taxon>Caulobacterales</taxon>
        <taxon>Caulobacteraceae</taxon>
        <taxon>Caulobacter</taxon>
    </lineage>
</organism>
<dbReference type="InterPro" id="IPR035093">
    <property type="entry name" value="RelE/ParE_toxin_dom_sf"/>
</dbReference>
<dbReference type="RefSeq" id="WP_304273190.1">
    <property type="nucleotide sequence ID" value="NZ_QFQZ01000002.1"/>
</dbReference>
<dbReference type="InterPro" id="IPR007711">
    <property type="entry name" value="HigB-1"/>
</dbReference>
<reference evidence="1 2" key="1">
    <citation type="submission" date="2017-08" db="EMBL/GenBank/DDBJ databases">
        <title>Infants hospitalized years apart are colonized by the same room-sourced microbial strains.</title>
        <authorList>
            <person name="Brooks B."/>
            <person name="Olm M.R."/>
            <person name="Firek B.A."/>
            <person name="Baker R."/>
            <person name="Thomas B.C."/>
            <person name="Morowitz M.J."/>
            <person name="Banfield J.F."/>
        </authorList>
    </citation>
    <scope>NUCLEOTIDE SEQUENCE [LARGE SCALE GENOMIC DNA]</scope>
    <source>
        <strain evidence="1">S2_003_000_R2_4</strain>
    </source>
</reference>
<dbReference type="PANTHER" id="PTHR40266">
    <property type="entry name" value="TOXIN HIGB-1"/>
    <property type="match status" value="1"/>
</dbReference>
<dbReference type="Gene3D" id="3.30.2310.20">
    <property type="entry name" value="RelE-like"/>
    <property type="match status" value="1"/>
</dbReference>
<accession>A0A2W5VPE9</accession>
<comment type="caution">
    <text evidence="1">The sequence shown here is derived from an EMBL/GenBank/DDBJ whole genome shotgun (WGS) entry which is preliminary data.</text>
</comment>
<protein>
    <submittedName>
        <fullName evidence="1">Killer protein</fullName>
    </submittedName>
</protein>
<dbReference type="Pfam" id="PF05015">
    <property type="entry name" value="HigB-like_toxin"/>
    <property type="match status" value="1"/>
</dbReference>
<name>A0A2W5VPE9_9CAUL</name>
<sequence length="93" mass="10592">MIQSWKTKEAKAVFEGKTPKGFPADLVRRARRLLAQLNAATEVEQLKSPPGNRLHQLTGDQAGRWSLSVNDQFRVTFIWGPQGPEEVWFGDYH</sequence>